<dbReference type="EMBL" id="QZVT01000005">
    <property type="protein sequence ID" value="RJT79063.1"/>
    <property type="molecule type" value="Genomic_DNA"/>
</dbReference>
<proteinExistence type="predicted"/>
<evidence type="ECO:0000313" key="4">
    <source>
        <dbReference type="Proteomes" id="UP000272560"/>
    </source>
</evidence>
<organism evidence="3 4">
    <name type="scientific">Arthrobacter cheniae</name>
    <dbReference type="NCBI Taxonomy" id="1258888"/>
    <lineage>
        <taxon>Bacteria</taxon>
        <taxon>Bacillati</taxon>
        <taxon>Actinomycetota</taxon>
        <taxon>Actinomycetes</taxon>
        <taxon>Micrococcales</taxon>
        <taxon>Micrococcaceae</taxon>
        <taxon>Arthrobacter</taxon>
    </lineage>
</organism>
<accession>A0A3A5M0I0</accession>
<evidence type="ECO:0000256" key="2">
    <source>
        <dbReference type="SAM" id="SignalP"/>
    </source>
</evidence>
<feature type="chain" id="PRO_5017215086" evidence="2">
    <location>
        <begin position="31"/>
        <end position="139"/>
    </location>
</feature>
<keyword evidence="2" id="KW-0732">Signal</keyword>
<feature type="region of interest" description="Disordered" evidence="1">
    <location>
        <begin position="32"/>
        <end position="57"/>
    </location>
</feature>
<dbReference type="AlphaFoldDB" id="A0A3A5M0I0"/>
<name>A0A3A5M0I0_9MICC</name>
<feature type="signal peptide" evidence="2">
    <location>
        <begin position="1"/>
        <end position="30"/>
    </location>
</feature>
<dbReference type="PROSITE" id="PS51257">
    <property type="entry name" value="PROKAR_LIPOPROTEIN"/>
    <property type="match status" value="1"/>
</dbReference>
<gene>
    <name evidence="3" type="ORF">D6T63_10520</name>
</gene>
<comment type="caution">
    <text evidence="3">The sequence shown here is derived from an EMBL/GenBank/DDBJ whole genome shotgun (WGS) entry which is preliminary data.</text>
</comment>
<protein>
    <submittedName>
        <fullName evidence="3">Uncharacterized protein</fullName>
    </submittedName>
</protein>
<sequence>MLPLRATRFSKSRALSMAAVLLVLTGCSFADPEPDAPQSPAGSPVSSAPSTEPATGAAVDTVDDACARILDLVRTAPEQLATDPLGLLVEIDEIARTAPPELASQITELRDAVESFRQGDESLISVVRKARQLQERCSA</sequence>
<evidence type="ECO:0000256" key="1">
    <source>
        <dbReference type="SAM" id="MobiDB-lite"/>
    </source>
</evidence>
<keyword evidence="4" id="KW-1185">Reference proteome</keyword>
<evidence type="ECO:0000313" key="3">
    <source>
        <dbReference type="EMBL" id="RJT79063.1"/>
    </source>
</evidence>
<dbReference type="Proteomes" id="UP000272560">
    <property type="component" value="Unassembled WGS sequence"/>
</dbReference>
<reference evidence="3 4" key="1">
    <citation type="submission" date="2018-09" db="EMBL/GenBank/DDBJ databases">
        <title>Novel species of Arthrobacter.</title>
        <authorList>
            <person name="Liu Q."/>
            <person name="Xin Y.-H."/>
        </authorList>
    </citation>
    <scope>NUCLEOTIDE SEQUENCE [LARGE SCALE GENOMIC DNA]</scope>
    <source>
        <strain evidence="3 4">Hz2</strain>
    </source>
</reference>
<feature type="compositionally biased region" description="Low complexity" evidence="1">
    <location>
        <begin position="36"/>
        <end position="57"/>
    </location>
</feature>